<evidence type="ECO:0000256" key="3">
    <source>
        <dbReference type="ARBA" id="ARBA00022801"/>
    </source>
</evidence>
<evidence type="ECO:0000256" key="6">
    <source>
        <dbReference type="SAM" id="MobiDB-lite"/>
    </source>
</evidence>
<evidence type="ECO:0000313" key="9">
    <source>
        <dbReference type="Proteomes" id="UP001162156"/>
    </source>
</evidence>
<dbReference type="Gene3D" id="3.30.1640.30">
    <property type="match status" value="1"/>
</dbReference>
<keyword evidence="2" id="KW-0732">Signal</keyword>
<keyword evidence="4" id="KW-0720">Serine protease</keyword>
<feature type="compositionally biased region" description="Acidic residues" evidence="6">
    <location>
        <begin position="49"/>
        <end position="59"/>
    </location>
</feature>
<protein>
    <recommendedName>
        <fullName evidence="7">Clip domain-containing protein</fullName>
    </recommendedName>
</protein>
<name>A0AAV8WJR5_9CUCU</name>
<dbReference type="GO" id="GO:0006508">
    <property type="term" value="P:proteolysis"/>
    <property type="evidence" value="ECO:0007669"/>
    <property type="project" value="UniProtKB-KW"/>
</dbReference>
<accession>A0AAV8WJR5</accession>
<evidence type="ECO:0000256" key="2">
    <source>
        <dbReference type="ARBA" id="ARBA00022729"/>
    </source>
</evidence>
<dbReference type="InterPro" id="IPR038565">
    <property type="entry name" value="CLIP_sf"/>
</dbReference>
<proteinExistence type="predicted"/>
<evidence type="ECO:0000256" key="4">
    <source>
        <dbReference type="ARBA" id="ARBA00022825"/>
    </source>
</evidence>
<evidence type="ECO:0000259" key="7">
    <source>
        <dbReference type="Pfam" id="PF12032"/>
    </source>
</evidence>
<feature type="region of interest" description="Disordered" evidence="6">
    <location>
        <begin position="44"/>
        <end position="67"/>
    </location>
</feature>
<dbReference type="GO" id="GO:0008236">
    <property type="term" value="F:serine-type peptidase activity"/>
    <property type="evidence" value="ECO:0007669"/>
    <property type="project" value="UniProtKB-KW"/>
</dbReference>
<keyword evidence="5" id="KW-1015">Disulfide bond</keyword>
<keyword evidence="3" id="KW-0378">Hydrolase</keyword>
<keyword evidence="9" id="KW-1185">Reference proteome</keyword>
<organism evidence="8 9">
    <name type="scientific">Rhamnusium bicolor</name>
    <dbReference type="NCBI Taxonomy" id="1586634"/>
    <lineage>
        <taxon>Eukaryota</taxon>
        <taxon>Metazoa</taxon>
        <taxon>Ecdysozoa</taxon>
        <taxon>Arthropoda</taxon>
        <taxon>Hexapoda</taxon>
        <taxon>Insecta</taxon>
        <taxon>Pterygota</taxon>
        <taxon>Neoptera</taxon>
        <taxon>Endopterygota</taxon>
        <taxon>Coleoptera</taxon>
        <taxon>Polyphaga</taxon>
        <taxon>Cucujiformia</taxon>
        <taxon>Chrysomeloidea</taxon>
        <taxon>Cerambycidae</taxon>
        <taxon>Lepturinae</taxon>
        <taxon>Rhagiini</taxon>
        <taxon>Rhamnusium</taxon>
    </lineage>
</organism>
<keyword evidence="1" id="KW-0645">Protease</keyword>
<sequence length="85" mass="9385">MQLLLTQSSNPTVKTYLRSSTCGYIGSTPMVCCPQARAKNPSTLIDAVSDGDDLSDEDSSSDKRNAKEIKLLSPPWLRFQQSVKY</sequence>
<feature type="domain" description="Clip" evidence="7">
    <location>
        <begin position="2"/>
        <end position="33"/>
    </location>
</feature>
<dbReference type="InterPro" id="IPR022700">
    <property type="entry name" value="CLIP"/>
</dbReference>
<comment type="caution">
    <text evidence="8">The sequence shown here is derived from an EMBL/GenBank/DDBJ whole genome shotgun (WGS) entry which is preliminary data.</text>
</comment>
<dbReference type="Proteomes" id="UP001162156">
    <property type="component" value="Unassembled WGS sequence"/>
</dbReference>
<dbReference type="AlphaFoldDB" id="A0AAV8WJR5"/>
<gene>
    <name evidence="8" type="ORF">NQ314_020653</name>
</gene>
<reference evidence="8" key="1">
    <citation type="journal article" date="2023" name="Insect Mol. Biol.">
        <title>Genome sequencing provides insights into the evolution of gene families encoding plant cell wall-degrading enzymes in longhorned beetles.</title>
        <authorList>
            <person name="Shin N.R."/>
            <person name="Okamura Y."/>
            <person name="Kirsch R."/>
            <person name="Pauchet Y."/>
        </authorList>
    </citation>
    <scope>NUCLEOTIDE SEQUENCE</scope>
    <source>
        <strain evidence="8">RBIC_L_NR</strain>
    </source>
</reference>
<dbReference type="Pfam" id="PF12032">
    <property type="entry name" value="CLIP"/>
    <property type="match status" value="1"/>
</dbReference>
<evidence type="ECO:0000256" key="1">
    <source>
        <dbReference type="ARBA" id="ARBA00022670"/>
    </source>
</evidence>
<dbReference type="EMBL" id="JANEYF010005770">
    <property type="protein sequence ID" value="KAJ8926807.1"/>
    <property type="molecule type" value="Genomic_DNA"/>
</dbReference>
<evidence type="ECO:0000256" key="5">
    <source>
        <dbReference type="ARBA" id="ARBA00023157"/>
    </source>
</evidence>
<evidence type="ECO:0000313" key="8">
    <source>
        <dbReference type="EMBL" id="KAJ8926807.1"/>
    </source>
</evidence>